<gene>
    <name evidence="5" type="ORF">ACEU3E_05155</name>
</gene>
<dbReference type="Proteomes" id="UP001575622">
    <property type="component" value="Unassembled WGS sequence"/>
</dbReference>
<evidence type="ECO:0000256" key="3">
    <source>
        <dbReference type="ARBA" id="ARBA00022729"/>
    </source>
</evidence>
<evidence type="ECO:0000313" key="5">
    <source>
        <dbReference type="EMBL" id="MFB0841547.1"/>
    </source>
</evidence>
<evidence type="ECO:0000256" key="4">
    <source>
        <dbReference type="SAM" id="SignalP"/>
    </source>
</evidence>
<protein>
    <submittedName>
        <fullName evidence="5">ABC transporter substrate-binding protein</fullName>
    </submittedName>
</protein>
<sequence>MKKKLAAVLNVCAAAGLLAGCAASTTPAATAPEKKEDSQKKESVSLNAIFMKQAGYSEEAIKEAVDAFIKANPNIKVEATFVPYEALEQKILVGGGSYDVMLIDAPWTAKFVKANLLLDVTGKVSDAERGDIFEGALSAMRADGKLYGMPWLNDVKYLFYNKEMLEKAGIAAVPKTWDELIAASKTLKEKQIVEHPIVWSWKQAEALSVDFTMIAGSFGGEFVKDGKPTIQTPENVEALAFMQKSIKDGLTNPSSVEYLEEDVRGVFSSGKAAFALNWTYMYDMANDPKESKVVGKVGIAAVPGTAKKPSATTNGGMGLAISKKSKHPDEAWKFIQFLSSKEFQKKHAQNALPIWKSLFNDSAVSGTNPQLIEVSKKQYEHIVNRAQVPWYGQFSTELQVSVHQALLDKATPQKALDDLQAKVVKDIAK</sequence>
<dbReference type="EMBL" id="JBHDLN010000002">
    <property type="protein sequence ID" value="MFB0841547.1"/>
    <property type="molecule type" value="Genomic_DNA"/>
</dbReference>
<organism evidence="5 6">
    <name type="scientific">Paenibacillus oleatilyticus</name>
    <dbReference type="NCBI Taxonomy" id="2594886"/>
    <lineage>
        <taxon>Bacteria</taxon>
        <taxon>Bacillati</taxon>
        <taxon>Bacillota</taxon>
        <taxon>Bacilli</taxon>
        <taxon>Bacillales</taxon>
        <taxon>Paenibacillaceae</taxon>
        <taxon>Paenibacillus</taxon>
    </lineage>
</organism>
<name>A0ABV4UUP1_9BACL</name>
<evidence type="ECO:0000256" key="1">
    <source>
        <dbReference type="ARBA" id="ARBA00008520"/>
    </source>
</evidence>
<evidence type="ECO:0000256" key="2">
    <source>
        <dbReference type="ARBA" id="ARBA00022448"/>
    </source>
</evidence>
<evidence type="ECO:0000313" key="6">
    <source>
        <dbReference type="Proteomes" id="UP001575622"/>
    </source>
</evidence>
<keyword evidence="2" id="KW-0813">Transport</keyword>
<dbReference type="PROSITE" id="PS51257">
    <property type="entry name" value="PROKAR_LIPOPROTEIN"/>
    <property type="match status" value="1"/>
</dbReference>
<dbReference type="Pfam" id="PF01547">
    <property type="entry name" value="SBP_bac_1"/>
    <property type="match status" value="1"/>
</dbReference>
<dbReference type="RefSeq" id="WP_373949054.1">
    <property type="nucleotide sequence ID" value="NZ_JBHDLN010000002.1"/>
</dbReference>
<dbReference type="Gene3D" id="3.40.190.10">
    <property type="entry name" value="Periplasmic binding protein-like II"/>
    <property type="match status" value="2"/>
</dbReference>
<dbReference type="PANTHER" id="PTHR43649:SF34">
    <property type="entry name" value="ABC TRANSPORTER PERIPLASMIC-BINDING PROTEIN YCJN-RELATED"/>
    <property type="match status" value="1"/>
</dbReference>
<dbReference type="InterPro" id="IPR050490">
    <property type="entry name" value="Bact_solute-bd_prot1"/>
</dbReference>
<feature type="chain" id="PRO_5045808267" evidence="4">
    <location>
        <begin position="29"/>
        <end position="429"/>
    </location>
</feature>
<comment type="similarity">
    <text evidence="1">Belongs to the bacterial solute-binding protein 1 family.</text>
</comment>
<reference evidence="5 6" key="1">
    <citation type="submission" date="2024-09" db="EMBL/GenBank/DDBJ databases">
        <authorList>
            <person name="Makale K.P.P."/>
            <person name="Makhzoum A."/>
            <person name="Rantong G."/>
            <person name="Rahube T.O."/>
        </authorList>
    </citation>
    <scope>NUCLEOTIDE SEQUENCE [LARGE SCALE GENOMIC DNA]</scope>
    <source>
        <strain evidence="5 6">KM_D13</strain>
    </source>
</reference>
<keyword evidence="3 4" id="KW-0732">Signal</keyword>
<feature type="signal peptide" evidence="4">
    <location>
        <begin position="1"/>
        <end position="28"/>
    </location>
</feature>
<dbReference type="CDD" id="cd14750">
    <property type="entry name" value="PBP2_TMBP"/>
    <property type="match status" value="1"/>
</dbReference>
<proteinExistence type="inferred from homology"/>
<dbReference type="SUPFAM" id="SSF53850">
    <property type="entry name" value="Periplasmic binding protein-like II"/>
    <property type="match status" value="1"/>
</dbReference>
<dbReference type="InterPro" id="IPR006059">
    <property type="entry name" value="SBP"/>
</dbReference>
<dbReference type="PANTHER" id="PTHR43649">
    <property type="entry name" value="ARABINOSE-BINDING PROTEIN-RELATED"/>
    <property type="match status" value="1"/>
</dbReference>
<keyword evidence="6" id="KW-1185">Reference proteome</keyword>
<accession>A0ABV4UUP1</accession>
<comment type="caution">
    <text evidence="5">The sequence shown here is derived from an EMBL/GenBank/DDBJ whole genome shotgun (WGS) entry which is preliminary data.</text>
</comment>